<dbReference type="RefSeq" id="WP_012112274.1">
    <property type="nucleotide sequence ID" value="NC_009719.1"/>
</dbReference>
<feature type="transmembrane region" description="Helical" evidence="6">
    <location>
        <begin position="306"/>
        <end position="328"/>
    </location>
</feature>
<evidence type="ECO:0000313" key="7">
    <source>
        <dbReference type="EMBL" id="ABS64943.1"/>
    </source>
</evidence>
<dbReference type="PANTHER" id="PTHR33529:SF2">
    <property type="entry name" value="LIPOPOLYSACCHARIDE EXPORT SYSTEM PERMEASE PROTEIN LPTG"/>
    <property type="match status" value="1"/>
</dbReference>
<feature type="transmembrane region" description="Helical" evidence="6">
    <location>
        <begin position="15"/>
        <end position="36"/>
    </location>
</feature>
<feature type="transmembrane region" description="Helical" evidence="6">
    <location>
        <begin position="101"/>
        <end position="122"/>
    </location>
</feature>
<dbReference type="GO" id="GO:0015920">
    <property type="term" value="P:lipopolysaccharide transport"/>
    <property type="evidence" value="ECO:0007669"/>
    <property type="project" value="TreeGrafter"/>
</dbReference>
<comment type="subcellular location">
    <subcellularLocation>
        <location evidence="1">Cell membrane</location>
        <topology evidence="1">Multi-pass membrane protein</topology>
    </subcellularLocation>
</comment>
<dbReference type="GO" id="GO:0055085">
    <property type="term" value="P:transmembrane transport"/>
    <property type="evidence" value="ECO:0007669"/>
    <property type="project" value="InterPro"/>
</dbReference>
<dbReference type="AlphaFoldDB" id="A7HYG0"/>
<dbReference type="PANTHER" id="PTHR33529">
    <property type="entry name" value="SLR0882 PROTEIN-RELATED"/>
    <property type="match status" value="1"/>
</dbReference>
<accession>A7HYG0</accession>
<evidence type="ECO:0000256" key="1">
    <source>
        <dbReference type="ARBA" id="ARBA00004651"/>
    </source>
</evidence>
<organism evidence="7 8">
    <name type="scientific">Parvibaculum lavamentivorans (strain DS-1 / DSM 13023 / NCIMB 13966)</name>
    <dbReference type="NCBI Taxonomy" id="402881"/>
    <lineage>
        <taxon>Bacteria</taxon>
        <taxon>Pseudomonadati</taxon>
        <taxon>Pseudomonadota</taxon>
        <taxon>Alphaproteobacteria</taxon>
        <taxon>Hyphomicrobiales</taxon>
        <taxon>Parvibaculaceae</taxon>
        <taxon>Parvibaculum</taxon>
    </lineage>
</organism>
<dbReference type="HOGENOM" id="CLU_028799_2_0_5"/>
<feature type="transmembrane region" description="Helical" evidence="6">
    <location>
        <begin position="279"/>
        <end position="300"/>
    </location>
</feature>
<evidence type="ECO:0000256" key="2">
    <source>
        <dbReference type="ARBA" id="ARBA00022475"/>
    </source>
</evidence>
<dbReference type="EMBL" id="CP000774">
    <property type="protein sequence ID" value="ABS64943.1"/>
    <property type="molecule type" value="Genomic_DNA"/>
</dbReference>
<dbReference type="KEGG" id="pla:Plav_3339"/>
<dbReference type="NCBIfam" id="TIGR04408">
    <property type="entry name" value="LptG_lptG"/>
    <property type="match status" value="1"/>
</dbReference>
<keyword evidence="8" id="KW-1185">Reference proteome</keyword>
<evidence type="ECO:0000256" key="3">
    <source>
        <dbReference type="ARBA" id="ARBA00022692"/>
    </source>
</evidence>
<evidence type="ECO:0000256" key="6">
    <source>
        <dbReference type="SAM" id="Phobius"/>
    </source>
</evidence>
<protein>
    <submittedName>
        <fullName evidence="7">Permease YjgP/YjgQ family protein</fullName>
    </submittedName>
</protein>
<dbReference type="STRING" id="402881.Plav_3339"/>
<proteinExistence type="predicted"/>
<keyword evidence="5 6" id="KW-0472">Membrane</keyword>
<sequence>MNLSWTLSRYLGRQFLGVVLLTFGVFIVLIFMIELVELLRRSADKPDVTFGLVVTIALMEVPRIGAQTLPFAVLFGGMAAFLRLSRNNELVVARAAGVSVWQFIAPALAVAFVIGAFVTTVFNPVSATLTTRAEQLESKYLSRQASFVAVSANGLWLRQADSTGQSVVHALRMDDGFRLRRVTIFLYDQGNRFSGRIDAATARLRPGYWELADVWVMMDGEQSRKYDTYRQETSLTQKQIEESFAREESISFWELPHFIATAEAAGFSARRYQIYFHQLLATPALLCTMVLIAAAFSLRVTRMGGLLQMVLGGIFSGFLIYFLGNLAIALGLSGILPAALAAWAPSLVATLLGLAVLFHLEDG</sequence>
<keyword evidence="2" id="KW-1003">Cell membrane</keyword>
<dbReference type="InterPro" id="IPR030923">
    <property type="entry name" value="LptG"/>
</dbReference>
<keyword evidence="3 6" id="KW-0812">Transmembrane</keyword>
<dbReference type="Proteomes" id="UP000006377">
    <property type="component" value="Chromosome"/>
</dbReference>
<reference evidence="7 8" key="1">
    <citation type="journal article" date="2011" name="Stand. Genomic Sci.">
        <title>Complete genome sequence of Parvibaculum lavamentivorans type strain (DS-1(T)).</title>
        <authorList>
            <person name="Schleheck D."/>
            <person name="Weiss M."/>
            <person name="Pitluck S."/>
            <person name="Bruce D."/>
            <person name="Land M.L."/>
            <person name="Han S."/>
            <person name="Saunders E."/>
            <person name="Tapia R."/>
            <person name="Detter C."/>
            <person name="Brettin T."/>
            <person name="Han J."/>
            <person name="Woyke T."/>
            <person name="Goodwin L."/>
            <person name="Pennacchio L."/>
            <person name="Nolan M."/>
            <person name="Cook A.M."/>
            <person name="Kjelleberg S."/>
            <person name="Thomas T."/>
        </authorList>
    </citation>
    <scope>NUCLEOTIDE SEQUENCE [LARGE SCALE GENOMIC DNA]</scope>
    <source>
        <strain evidence="8">DS-1 / DSM 13023 / NCIMB 13966</strain>
    </source>
</reference>
<gene>
    <name evidence="7" type="ordered locus">Plav_3339</name>
</gene>
<dbReference type="OrthoDB" id="9798468at2"/>
<evidence type="ECO:0000256" key="5">
    <source>
        <dbReference type="ARBA" id="ARBA00023136"/>
    </source>
</evidence>
<dbReference type="GO" id="GO:0043190">
    <property type="term" value="C:ATP-binding cassette (ABC) transporter complex"/>
    <property type="evidence" value="ECO:0007669"/>
    <property type="project" value="InterPro"/>
</dbReference>
<feature type="transmembrane region" description="Helical" evidence="6">
    <location>
        <begin position="340"/>
        <end position="360"/>
    </location>
</feature>
<keyword evidence="4 6" id="KW-1133">Transmembrane helix</keyword>
<evidence type="ECO:0000313" key="8">
    <source>
        <dbReference type="Proteomes" id="UP000006377"/>
    </source>
</evidence>
<dbReference type="Pfam" id="PF03739">
    <property type="entry name" value="LptF_LptG"/>
    <property type="match status" value="1"/>
</dbReference>
<evidence type="ECO:0000256" key="4">
    <source>
        <dbReference type="ARBA" id="ARBA00022989"/>
    </source>
</evidence>
<dbReference type="eggNOG" id="COG0795">
    <property type="taxonomic scope" value="Bacteria"/>
</dbReference>
<dbReference type="InterPro" id="IPR005495">
    <property type="entry name" value="LptG/LptF_permease"/>
</dbReference>
<name>A7HYG0_PARL1</name>
<feature type="transmembrane region" description="Helical" evidence="6">
    <location>
        <begin position="48"/>
        <end position="81"/>
    </location>
</feature>